<evidence type="ECO:0000313" key="2">
    <source>
        <dbReference type="EMBL" id="KAK1941565.1"/>
    </source>
</evidence>
<proteinExistence type="predicted"/>
<feature type="domain" description="Chromo" evidence="1">
    <location>
        <begin position="102"/>
        <end position="156"/>
    </location>
</feature>
<keyword evidence="3" id="KW-1185">Reference proteome</keyword>
<dbReference type="InterPro" id="IPR000953">
    <property type="entry name" value="Chromo/chromo_shadow_dom"/>
</dbReference>
<protein>
    <recommendedName>
        <fullName evidence="1">Chromo domain-containing protein</fullName>
    </recommendedName>
</protein>
<accession>A0AAD9GN99</accession>
<dbReference type="InterPro" id="IPR016197">
    <property type="entry name" value="Chromo-like_dom_sf"/>
</dbReference>
<dbReference type="AlphaFoldDB" id="A0AAD9GN99"/>
<dbReference type="SUPFAM" id="SSF54160">
    <property type="entry name" value="Chromo domain-like"/>
    <property type="match status" value="1"/>
</dbReference>
<dbReference type="EMBL" id="JASMQC010000012">
    <property type="protein sequence ID" value="KAK1941565.1"/>
    <property type="molecule type" value="Genomic_DNA"/>
</dbReference>
<organism evidence="2 3">
    <name type="scientific">Phytophthora citrophthora</name>
    <dbReference type="NCBI Taxonomy" id="4793"/>
    <lineage>
        <taxon>Eukaryota</taxon>
        <taxon>Sar</taxon>
        <taxon>Stramenopiles</taxon>
        <taxon>Oomycota</taxon>
        <taxon>Peronosporomycetes</taxon>
        <taxon>Peronosporales</taxon>
        <taxon>Peronosporaceae</taxon>
        <taxon>Phytophthora</taxon>
    </lineage>
</organism>
<evidence type="ECO:0000313" key="3">
    <source>
        <dbReference type="Proteomes" id="UP001259832"/>
    </source>
</evidence>
<sequence>MGISIPIRSKPDLGSGCTWIECKRATRARVADKVNEFTIKLEVAGSGYHIFPMVYVSKLKLVRNFPDQPRVELTVNEADRVDFDETLLPEDSWAPDLDADEYEVKRISDTRCRKRTRYDRIYREFLVHWVGCDEPTWVVEADLNCGAILSALLRDHVNRNRFGVVQSHEEL</sequence>
<comment type="caution">
    <text evidence="2">The sequence shown here is derived from an EMBL/GenBank/DDBJ whole genome shotgun (WGS) entry which is preliminary data.</text>
</comment>
<reference evidence="2" key="1">
    <citation type="submission" date="2023-08" db="EMBL/GenBank/DDBJ databases">
        <title>Reference Genome Resource for the Citrus Pathogen Phytophthora citrophthora.</title>
        <authorList>
            <person name="Moller H."/>
            <person name="Coetzee B."/>
            <person name="Rose L.J."/>
            <person name="Van Niekerk J.M."/>
        </authorList>
    </citation>
    <scope>NUCLEOTIDE SEQUENCE</scope>
    <source>
        <strain evidence="2">STE-U-9442</strain>
    </source>
</reference>
<gene>
    <name evidence="2" type="ORF">P3T76_007431</name>
</gene>
<name>A0AAD9GN99_9STRA</name>
<dbReference type="PROSITE" id="PS50013">
    <property type="entry name" value="CHROMO_2"/>
    <property type="match status" value="1"/>
</dbReference>
<evidence type="ECO:0000259" key="1">
    <source>
        <dbReference type="PROSITE" id="PS50013"/>
    </source>
</evidence>
<dbReference type="Gene3D" id="2.40.50.40">
    <property type="match status" value="1"/>
</dbReference>
<dbReference type="Proteomes" id="UP001259832">
    <property type="component" value="Unassembled WGS sequence"/>
</dbReference>